<comment type="caution">
    <text evidence="1">The sequence shown here is derived from an EMBL/GenBank/DDBJ whole genome shotgun (WGS) entry which is preliminary data.</text>
</comment>
<protein>
    <submittedName>
        <fullName evidence="1">Uncharacterized protein</fullName>
    </submittedName>
</protein>
<organism evidence="1 2">
    <name type="scientific">Chryseobacterium nematophagum</name>
    <dbReference type="NCBI Taxonomy" id="2305228"/>
    <lineage>
        <taxon>Bacteria</taxon>
        <taxon>Pseudomonadati</taxon>
        <taxon>Bacteroidota</taxon>
        <taxon>Flavobacteriia</taxon>
        <taxon>Flavobacteriales</taxon>
        <taxon>Weeksellaceae</taxon>
        <taxon>Chryseobacterium group</taxon>
        <taxon>Chryseobacterium</taxon>
    </lineage>
</organism>
<accession>A0A3M7TJ15</accession>
<evidence type="ECO:0000313" key="1">
    <source>
        <dbReference type="EMBL" id="RNA63541.1"/>
    </source>
</evidence>
<gene>
    <name evidence="1" type="ORF">D1631_17290</name>
</gene>
<dbReference type="Proteomes" id="UP000278775">
    <property type="component" value="Unassembled WGS sequence"/>
</dbReference>
<sequence>MIKKMVGRIPKYDPRNRILPDLKCNLLIKNNMMHKELKERLLELSDINLQRKLWLNIDNNTGLISSYSELFNSLLGDFNFDYEVKNLDDNNLKQNFLKLKVMLEEYKELSSYMDNYDDNIIINDSNWKNIVFFAKSLPLAVIKTSE</sequence>
<reference evidence="1 2" key="1">
    <citation type="submission" date="2018-08" db="EMBL/GenBank/DDBJ databases">
        <title>Chryseobacterium nematophagum: a novel matrix digesting pathogen of nematodes.</title>
        <authorList>
            <person name="Page A."/>
            <person name="Roberts M."/>
            <person name="Felix M.-A."/>
            <person name="Weir W."/>
        </authorList>
    </citation>
    <scope>NUCLEOTIDE SEQUENCE [LARGE SCALE GENOMIC DNA]</scope>
    <source>
        <strain evidence="1 2">JUb129</strain>
    </source>
</reference>
<dbReference type="EMBL" id="QWIU01000002">
    <property type="protein sequence ID" value="RNA63541.1"/>
    <property type="molecule type" value="Genomic_DNA"/>
</dbReference>
<name>A0A3M7TJ15_9FLAO</name>
<dbReference type="AlphaFoldDB" id="A0A3M7TJ15"/>
<proteinExistence type="predicted"/>
<evidence type="ECO:0000313" key="2">
    <source>
        <dbReference type="Proteomes" id="UP000278775"/>
    </source>
</evidence>